<dbReference type="PANTHER" id="PTHR43304:SF1">
    <property type="entry name" value="PAC DOMAIN-CONTAINING PROTEIN"/>
    <property type="match status" value="1"/>
</dbReference>
<dbReference type="InterPro" id="IPR029016">
    <property type="entry name" value="GAF-like_dom_sf"/>
</dbReference>
<dbReference type="InterPro" id="IPR013656">
    <property type="entry name" value="PAS_4"/>
</dbReference>
<dbReference type="PROSITE" id="PS50109">
    <property type="entry name" value="HIS_KIN"/>
    <property type="match status" value="1"/>
</dbReference>
<dbReference type="GO" id="GO:0000155">
    <property type="term" value="F:phosphorelay sensor kinase activity"/>
    <property type="evidence" value="ECO:0007669"/>
    <property type="project" value="InterPro"/>
</dbReference>
<reference evidence="9 10" key="1">
    <citation type="submission" date="2020-05" db="EMBL/GenBank/DDBJ databases">
        <title>Genome sequencing of Spirosoma sp. TS118.</title>
        <authorList>
            <person name="Lee J.-H."/>
            <person name="Jeong S."/>
            <person name="Zhao L."/>
            <person name="Jung J.-H."/>
            <person name="Kim M.-K."/>
            <person name="Lim S."/>
        </authorList>
    </citation>
    <scope>NUCLEOTIDE SEQUENCE [LARGE SCALE GENOMIC DNA]</scope>
    <source>
        <strain evidence="9 10">TS118</strain>
    </source>
</reference>
<accession>A0A6M5Y6D2</accession>
<dbReference type="Gene3D" id="3.30.450.40">
    <property type="match status" value="1"/>
</dbReference>
<evidence type="ECO:0000256" key="5">
    <source>
        <dbReference type="ARBA" id="ARBA00022777"/>
    </source>
</evidence>
<feature type="domain" description="PAC" evidence="8">
    <location>
        <begin position="791"/>
        <end position="843"/>
    </location>
</feature>
<comment type="catalytic activity">
    <reaction evidence="1">
        <text>ATP + protein L-histidine = ADP + protein N-phospho-L-histidine.</text>
        <dbReference type="EC" id="2.7.13.3"/>
    </reaction>
</comment>
<dbReference type="SUPFAM" id="SSF47384">
    <property type="entry name" value="Homodimeric domain of signal transducing histidine kinase"/>
    <property type="match status" value="1"/>
</dbReference>
<dbReference type="Pfam" id="PF08448">
    <property type="entry name" value="PAS_4"/>
    <property type="match status" value="1"/>
</dbReference>
<evidence type="ECO:0000313" key="9">
    <source>
        <dbReference type="EMBL" id="QJW89987.1"/>
    </source>
</evidence>
<evidence type="ECO:0000256" key="2">
    <source>
        <dbReference type="ARBA" id="ARBA00012438"/>
    </source>
</evidence>
<evidence type="ECO:0000313" key="10">
    <source>
        <dbReference type="Proteomes" id="UP000502756"/>
    </source>
</evidence>
<dbReference type="CDD" id="cd00130">
    <property type="entry name" value="PAS"/>
    <property type="match status" value="6"/>
</dbReference>
<proteinExistence type="predicted"/>
<name>A0A6M5Y6D2_9BACT</name>
<feature type="domain" description="PAS" evidence="7">
    <location>
        <begin position="589"/>
        <end position="661"/>
    </location>
</feature>
<dbReference type="InterPro" id="IPR035965">
    <property type="entry name" value="PAS-like_dom_sf"/>
</dbReference>
<dbReference type="SMART" id="SM00388">
    <property type="entry name" value="HisKA"/>
    <property type="match status" value="1"/>
</dbReference>
<feature type="domain" description="PAS" evidence="7">
    <location>
        <begin position="338"/>
        <end position="387"/>
    </location>
</feature>
<organism evidence="9 10">
    <name type="scientific">Spirosoma taeanense</name>
    <dbReference type="NCBI Taxonomy" id="2735870"/>
    <lineage>
        <taxon>Bacteria</taxon>
        <taxon>Pseudomonadati</taxon>
        <taxon>Bacteroidota</taxon>
        <taxon>Cytophagia</taxon>
        <taxon>Cytophagales</taxon>
        <taxon>Cytophagaceae</taxon>
        <taxon>Spirosoma</taxon>
    </lineage>
</organism>
<keyword evidence="10" id="KW-1185">Reference proteome</keyword>
<dbReference type="EMBL" id="CP053435">
    <property type="protein sequence ID" value="QJW89987.1"/>
    <property type="molecule type" value="Genomic_DNA"/>
</dbReference>
<dbReference type="SMART" id="SM00065">
    <property type="entry name" value="GAF"/>
    <property type="match status" value="1"/>
</dbReference>
<feature type="domain" description="PAC" evidence="8">
    <location>
        <begin position="416"/>
        <end position="468"/>
    </location>
</feature>
<dbReference type="Pfam" id="PF00512">
    <property type="entry name" value="HisKA"/>
    <property type="match status" value="1"/>
</dbReference>
<feature type="domain" description="PAC" evidence="8">
    <location>
        <begin position="664"/>
        <end position="716"/>
    </location>
</feature>
<dbReference type="InterPro" id="IPR005467">
    <property type="entry name" value="His_kinase_dom"/>
</dbReference>
<dbReference type="PROSITE" id="PS50112">
    <property type="entry name" value="PAS"/>
    <property type="match status" value="5"/>
</dbReference>
<evidence type="ECO:0000256" key="1">
    <source>
        <dbReference type="ARBA" id="ARBA00000085"/>
    </source>
</evidence>
<dbReference type="Pfam" id="PF02518">
    <property type="entry name" value="HATPase_c"/>
    <property type="match status" value="1"/>
</dbReference>
<dbReference type="Gene3D" id="1.10.287.130">
    <property type="match status" value="1"/>
</dbReference>
<dbReference type="PANTHER" id="PTHR43304">
    <property type="entry name" value="PHYTOCHROME-LIKE PROTEIN CPH1"/>
    <property type="match status" value="1"/>
</dbReference>
<evidence type="ECO:0000259" key="8">
    <source>
        <dbReference type="PROSITE" id="PS50113"/>
    </source>
</evidence>
<evidence type="ECO:0000256" key="4">
    <source>
        <dbReference type="ARBA" id="ARBA00022679"/>
    </source>
</evidence>
<dbReference type="SMART" id="SM00086">
    <property type="entry name" value="PAC"/>
    <property type="match status" value="5"/>
</dbReference>
<dbReference type="InterPro" id="IPR000014">
    <property type="entry name" value="PAS"/>
</dbReference>
<dbReference type="Pfam" id="PF00989">
    <property type="entry name" value="PAS"/>
    <property type="match status" value="1"/>
</dbReference>
<dbReference type="RefSeq" id="WP_171739832.1">
    <property type="nucleotide sequence ID" value="NZ_CP053435.1"/>
</dbReference>
<dbReference type="CDD" id="cd00075">
    <property type="entry name" value="HATPase"/>
    <property type="match status" value="1"/>
</dbReference>
<feature type="domain" description="PAS" evidence="7">
    <location>
        <begin position="491"/>
        <end position="539"/>
    </location>
</feature>
<dbReference type="EC" id="2.7.13.3" evidence="2"/>
<dbReference type="Pfam" id="PF01590">
    <property type="entry name" value="GAF"/>
    <property type="match status" value="1"/>
</dbReference>
<keyword evidence="5" id="KW-0418">Kinase</keyword>
<dbReference type="SUPFAM" id="SSF55874">
    <property type="entry name" value="ATPase domain of HSP90 chaperone/DNA topoisomerase II/histidine kinase"/>
    <property type="match status" value="1"/>
</dbReference>
<feature type="domain" description="PAS" evidence="7">
    <location>
        <begin position="844"/>
        <end position="917"/>
    </location>
</feature>
<dbReference type="PRINTS" id="PR00344">
    <property type="entry name" value="BCTRLSENSOR"/>
</dbReference>
<dbReference type="GO" id="GO:0006355">
    <property type="term" value="P:regulation of DNA-templated transcription"/>
    <property type="evidence" value="ECO:0007669"/>
    <property type="project" value="InterPro"/>
</dbReference>
<dbReference type="SUPFAM" id="SSF55781">
    <property type="entry name" value="GAF domain-like"/>
    <property type="match status" value="1"/>
</dbReference>
<sequence>MNTTKADSLQQQSQPAAEMQRLEALASYDILDTLPEEEYDDITQIASYICQTPVSLITFVDEHRQWFKSAHGIAVRETPRQYSFCSYAIQTPEQLLEIQDTRLDERFAHFPYTTQEPGVIFYAGVPLIDEAGQALGTLCVVDHQPRRLSEKQVTTLKALARQVVSLLKLRRSQNLLKKANQQLHDSNHILQAVVSNCPAGLVLLDVLRDRETITDFQYVFTNPANSAITGYSVEAMNGNSLKALFPNVVRQGMFDQLTTVVQTREPRHFQPQFNLPTGPVWSTITLVPVGERVLLTIQDITPLKKIEEQLQAHTENLEQIIAERTTEMSHLLAMQKAILNHAGQAILSTDTKGRIQTVNPAAERLLGYTADELIGKISTRFMESIDPPEAKGPFVSHRPDRLKLRFSFHKLESYSHGDECRLLTKQGQRMPVLLTTTAMRDEAGNLIGYIGLATDISPLKKAEEELMQKNRQLNVFFNSSLDLHCIATPGGTIVRLNRSWETMLGLSTAEVQGKSLFTYLHPNDTAYTLAAVQEGLTRGYVDKLVNRMRSKDGSYRLIEWRLVLDGNLFYTSARDITESRSAAARLQRVNERLQLATQAAKQGIWEYDLHQDTVVWDKQLYRVYGLSEQTTITNLADVMKHVHPDDRQQLLLRLADLEQGTDYFDFQQRIIQPSGRFCYIQCKGVVLRNETGKPARLVGVVWDVTEQKQAEQTLRKRKEQYRQLVDNLREVVYKTDLQGNWTFLNLYWTVLTGLPTEESLGQPFHRFLSRRNQLQLYRLFENLLTTPHSSFRHTIRYQQKNGDLGWAEVFCQLLVNDEGAPVGTTGTITDITDRKETLDALHESNQRFLEFAENIDEVIFIHSANPFELQYVNSAYERIWGLSCQSLYADQSSAFQRVLEEDRPASRKALVSYKDGEPSTVQYRIRKADGSVRWINSRTFTLKNQHGKPLRFIGIASDITDQKEKELVLQQSLIREQELNRMKSQFVATASHEFRTPLATIQSSVDLIRLYLERPPETGLPAVGRHLDVIEREIANFSELLADVLMLGKMDAGKIPFSPQPVDMLALTNEVVSTHFSEWKDNRRVNVIVRGAPCLVRVDPKLITHTLINLLSNAFKFSSTNPELSISFNQQLTIAVTDQGIGIPADELPNLFSSFFRARNAVNIHGSGLGLVIVRQFVELHGGTIHVESIENQGTTVTVTLPVTCGPSVV</sequence>
<feature type="domain" description="PAC" evidence="8">
    <location>
        <begin position="919"/>
        <end position="971"/>
    </location>
</feature>
<dbReference type="Pfam" id="PF08447">
    <property type="entry name" value="PAS_3"/>
    <property type="match status" value="3"/>
</dbReference>
<evidence type="ECO:0000256" key="3">
    <source>
        <dbReference type="ARBA" id="ARBA00022553"/>
    </source>
</evidence>
<dbReference type="NCBIfam" id="TIGR00229">
    <property type="entry name" value="sensory_box"/>
    <property type="match status" value="5"/>
</dbReference>
<feature type="domain" description="Histidine kinase" evidence="6">
    <location>
        <begin position="989"/>
        <end position="1205"/>
    </location>
</feature>
<evidence type="ECO:0000259" key="6">
    <source>
        <dbReference type="PROSITE" id="PS50109"/>
    </source>
</evidence>
<dbReference type="InterPro" id="IPR052162">
    <property type="entry name" value="Sensor_kinase/Photoreceptor"/>
</dbReference>
<gene>
    <name evidence="9" type="ORF">HNV11_11685</name>
</gene>
<dbReference type="InterPro" id="IPR001610">
    <property type="entry name" value="PAC"/>
</dbReference>
<dbReference type="InterPro" id="IPR003594">
    <property type="entry name" value="HATPase_dom"/>
</dbReference>
<dbReference type="SUPFAM" id="SSF55785">
    <property type="entry name" value="PYP-like sensor domain (PAS domain)"/>
    <property type="match status" value="6"/>
</dbReference>
<dbReference type="CDD" id="cd00082">
    <property type="entry name" value="HisKA"/>
    <property type="match status" value="1"/>
</dbReference>
<keyword evidence="4" id="KW-0808">Transferase</keyword>
<dbReference type="InterPro" id="IPR004358">
    <property type="entry name" value="Sig_transdc_His_kin-like_C"/>
</dbReference>
<dbReference type="Proteomes" id="UP000502756">
    <property type="component" value="Chromosome"/>
</dbReference>
<dbReference type="SMART" id="SM00387">
    <property type="entry name" value="HATPase_c"/>
    <property type="match status" value="1"/>
</dbReference>
<dbReference type="AlphaFoldDB" id="A0A6M5Y6D2"/>
<dbReference type="InterPro" id="IPR013655">
    <property type="entry name" value="PAS_fold_3"/>
</dbReference>
<dbReference type="InterPro" id="IPR013767">
    <property type="entry name" value="PAS_fold"/>
</dbReference>
<dbReference type="Gene3D" id="3.30.450.20">
    <property type="entry name" value="PAS domain"/>
    <property type="match status" value="6"/>
</dbReference>
<evidence type="ECO:0000259" key="7">
    <source>
        <dbReference type="PROSITE" id="PS50112"/>
    </source>
</evidence>
<dbReference type="InterPro" id="IPR003661">
    <property type="entry name" value="HisK_dim/P_dom"/>
</dbReference>
<dbReference type="KEGG" id="stae:HNV11_11685"/>
<dbReference type="InterPro" id="IPR036890">
    <property type="entry name" value="HATPase_C_sf"/>
</dbReference>
<dbReference type="InterPro" id="IPR036097">
    <property type="entry name" value="HisK_dim/P_sf"/>
</dbReference>
<dbReference type="Pfam" id="PF13426">
    <property type="entry name" value="PAS_9"/>
    <property type="match status" value="1"/>
</dbReference>
<dbReference type="SMART" id="SM00091">
    <property type="entry name" value="PAS"/>
    <property type="match status" value="6"/>
</dbReference>
<dbReference type="Gene3D" id="3.30.565.10">
    <property type="entry name" value="Histidine kinase-like ATPase, C-terminal domain"/>
    <property type="match status" value="1"/>
</dbReference>
<feature type="domain" description="PAS" evidence="7">
    <location>
        <begin position="717"/>
        <end position="787"/>
    </location>
</feature>
<dbReference type="Gene3D" id="2.10.70.100">
    <property type="match status" value="1"/>
</dbReference>
<protein>
    <recommendedName>
        <fullName evidence="2">histidine kinase</fullName>
        <ecNumber evidence="2">2.7.13.3</ecNumber>
    </recommendedName>
</protein>
<dbReference type="InterPro" id="IPR003018">
    <property type="entry name" value="GAF"/>
</dbReference>
<dbReference type="InterPro" id="IPR000700">
    <property type="entry name" value="PAS-assoc_C"/>
</dbReference>
<keyword evidence="3" id="KW-0597">Phosphoprotein</keyword>
<dbReference type="PROSITE" id="PS50113">
    <property type="entry name" value="PAC"/>
    <property type="match status" value="4"/>
</dbReference>